<keyword evidence="3 6" id="KW-0904">Protein phosphatase</keyword>
<feature type="domain" description="Tyrosine specific protein phosphatases" evidence="8">
    <location>
        <begin position="134"/>
        <end position="191"/>
    </location>
</feature>
<dbReference type="InterPro" id="IPR016130">
    <property type="entry name" value="Tyr_Pase_AS"/>
</dbReference>
<comment type="function">
    <text evidence="6">Dual specificity phosphatase able to dephosphorylate phosphotyrosine, phosphoserine and phosphothreonine residues, with a preference for phosphotyrosine as a substrate.</text>
</comment>
<dbReference type="EC" id="3.1.3.48" evidence="6"/>
<dbReference type="PANTHER" id="PTHR45682:SF5">
    <property type="entry name" value="DUAL SPECIFICITY PROTEIN PHOSPHATASE"/>
    <property type="match status" value="1"/>
</dbReference>
<dbReference type="PANTHER" id="PTHR45682">
    <property type="entry name" value="AGAP008228-PA"/>
    <property type="match status" value="1"/>
</dbReference>
<sequence>MVMMAMHPNYKECNNKTTTVTHLHHVILHTRPYPKVSCNVHTILPHSLGKHIPFGEHMTVTEDCDEVYPSIFIGNESTARNIAFLQQIGITHVVNTAEGTGIGQVNTGKSYYHSISVQYLGMNILDIPQARISSHFDEAGNFIDSALKNGGKVLIHCFMGISRSSTVAIAYLMLKKGMTAEEALHVLRSKRDVRPNEGFLQQLVELDSKLKCQC</sequence>
<dbReference type="Gene3D" id="3.90.190.10">
    <property type="entry name" value="Protein tyrosine phosphatase superfamily"/>
    <property type="match status" value="1"/>
</dbReference>
<evidence type="ECO:0000313" key="10">
    <source>
        <dbReference type="RefSeq" id="XP_013783209.1"/>
    </source>
</evidence>
<evidence type="ECO:0000256" key="3">
    <source>
        <dbReference type="ARBA" id="ARBA00022912"/>
    </source>
</evidence>
<evidence type="ECO:0000259" key="7">
    <source>
        <dbReference type="PROSITE" id="PS50054"/>
    </source>
</evidence>
<comment type="catalytic activity">
    <reaction evidence="6">
        <text>O-phospho-L-tyrosyl-[protein] + H2O = L-tyrosyl-[protein] + phosphate</text>
        <dbReference type="Rhea" id="RHEA:10684"/>
        <dbReference type="Rhea" id="RHEA-COMP:10136"/>
        <dbReference type="Rhea" id="RHEA-COMP:20101"/>
        <dbReference type="ChEBI" id="CHEBI:15377"/>
        <dbReference type="ChEBI" id="CHEBI:43474"/>
        <dbReference type="ChEBI" id="CHEBI:46858"/>
        <dbReference type="ChEBI" id="CHEBI:61978"/>
        <dbReference type="EC" id="3.1.3.48"/>
    </reaction>
</comment>
<feature type="domain" description="Tyrosine-protein phosphatase" evidence="7">
    <location>
        <begin position="63"/>
        <end position="212"/>
    </location>
</feature>
<comment type="similarity">
    <text evidence="1 6">Belongs to the protein-tyrosine phosphatase family. Non-receptor class dual specificity subfamily.</text>
</comment>
<evidence type="ECO:0000256" key="1">
    <source>
        <dbReference type="ARBA" id="ARBA00008601"/>
    </source>
</evidence>
<evidence type="ECO:0000313" key="9">
    <source>
        <dbReference type="Proteomes" id="UP000694941"/>
    </source>
</evidence>
<organism evidence="9 10">
    <name type="scientific">Limulus polyphemus</name>
    <name type="common">Atlantic horseshoe crab</name>
    <dbReference type="NCBI Taxonomy" id="6850"/>
    <lineage>
        <taxon>Eukaryota</taxon>
        <taxon>Metazoa</taxon>
        <taxon>Ecdysozoa</taxon>
        <taxon>Arthropoda</taxon>
        <taxon>Chelicerata</taxon>
        <taxon>Merostomata</taxon>
        <taxon>Xiphosura</taxon>
        <taxon>Limulidae</taxon>
        <taxon>Limulus</taxon>
    </lineage>
</organism>
<dbReference type="InterPro" id="IPR020405">
    <property type="entry name" value="Atypical_DUSP_subfamA"/>
</dbReference>
<dbReference type="InterPro" id="IPR000387">
    <property type="entry name" value="Tyr_Pase_dom"/>
</dbReference>
<dbReference type="Pfam" id="PF00782">
    <property type="entry name" value="DSPc"/>
    <property type="match status" value="1"/>
</dbReference>
<dbReference type="SMART" id="SM00195">
    <property type="entry name" value="DSPc"/>
    <property type="match status" value="1"/>
</dbReference>
<dbReference type="InterPro" id="IPR029021">
    <property type="entry name" value="Prot-tyrosine_phosphatase-like"/>
</dbReference>
<evidence type="ECO:0000256" key="4">
    <source>
        <dbReference type="ARBA" id="ARBA00047761"/>
    </source>
</evidence>
<evidence type="ECO:0000256" key="6">
    <source>
        <dbReference type="RuleBase" id="RU366038"/>
    </source>
</evidence>
<dbReference type="InterPro" id="IPR000340">
    <property type="entry name" value="Dual-sp_phosphatase_cat-dom"/>
</dbReference>
<dbReference type="Proteomes" id="UP000694941">
    <property type="component" value="Unplaced"/>
</dbReference>
<name>A0ABM1BJF7_LIMPO</name>
<dbReference type="PROSITE" id="PS50056">
    <property type="entry name" value="TYR_PHOSPHATASE_2"/>
    <property type="match status" value="1"/>
</dbReference>
<dbReference type="SUPFAM" id="SSF52799">
    <property type="entry name" value="(Phosphotyrosine protein) phosphatases II"/>
    <property type="match status" value="1"/>
</dbReference>
<dbReference type="PRINTS" id="PR01909">
    <property type="entry name" value="ADSPHPHTASEA"/>
</dbReference>
<dbReference type="PRINTS" id="PR01908">
    <property type="entry name" value="ADSPHPHTASE"/>
</dbReference>
<evidence type="ECO:0000259" key="8">
    <source>
        <dbReference type="PROSITE" id="PS50056"/>
    </source>
</evidence>
<comment type="catalytic activity">
    <reaction evidence="4 6">
        <text>O-phospho-L-seryl-[protein] + H2O = L-seryl-[protein] + phosphate</text>
        <dbReference type="Rhea" id="RHEA:20629"/>
        <dbReference type="Rhea" id="RHEA-COMP:9863"/>
        <dbReference type="Rhea" id="RHEA-COMP:11604"/>
        <dbReference type="ChEBI" id="CHEBI:15377"/>
        <dbReference type="ChEBI" id="CHEBI:29999"/>
        <dbReference type="ChEBI" id="CHEBI:43474"/>
        <dbReference type="ChEBI" id="CHEBI:83421"/>
        <dbReference type="EC" id="3.1.3.16"/>
    </reaction>
</comment>
<evidence type="ECO:0000256" key="2">
    <source>
        <dbReference type="ARBA" id="ARBA00022801"/>
    </source>
</evidence>
<comment type="catalytic activity">
    <reaction evidence="5 6">
        <text>O-phospho-L-threonyl-[protein] + H2O = L-threonyl-[protein] + phosphate</text>
        <dbReference type="Rhea" id="RHEA:47004"/>
        <dbReference type="Rhea" id="RHEA-COMP:11060"/>
        <dbReference type="Rhea" id="RHEA-COMP:11605"/>
        <dbReference type="ChEBI" id="CHEBI:15377"/>
        <dbReference type="ChEBI" id="CHEBI:30013"/>
        <dbReference type="ChEBI" id="CHEBI:43474"/>
        <dbReference type="ChEBI" id="CHEBI:61977"/>
        <dbReference type="EC" id="3.1.3.16"/>
    </reaction>
</comment>
<gene>
    <name evidence="10" type="primary">LOC106467406</name>
</gene>
<evidence type="ECO:0000256" key="5">
    <source>
        <dbReference type="ARBA" id="ARBA00048336"/>
    </source>
</evidence>
<dbReference type="InterPro" id="IPR020422">
    <property type="entry name" value="TYR_PHOSPHATASE_DUAL_dom"/>
</dbReference>
<dbReference type="PROSITE" id="PS50054">
    <property type="entry name" value="TYR_PHOSPHATASE_DUAL"/>
    <property type="match status" value="1"/>
</dbReference>
<keyword evidence="9" id="KW-1185">Reference proteome</keyword>
<protein>
    <recommendedName>
        <fullName evidence="6">Dual specificity protein phosphatase</fullName>
        <ecNumber evidence="6">3.1.3.16</ecNumber>
        <ecNumber evidence="6">3.1.3.48</ecNumber>
    </recommendedName>
</protein>
<dbReference type="RefSeq" id="XP_013783209.1">
    <property type="nucleotide sequence ID" value="XM_013927755.2"/>
</dbReference>
<reference evidence="10" key="1">
    <citation type="submission" date="2025-08" db="UniProtKB">
        <authorList>
            <consortium name="RefSeq"/>
        </authorList>
    </citation>
    <scope>IDENTIFICATION</scope>
    <source>
        <tissue evidence="10">Muscle</tissue>
    </source>
</reference>
<proteinExistence type="inferred from homology"/>
<dbReference type="PROSITE" id="PS00383">
    <property type="entry name" value="TYR_PHOSPHATASE_1"/>
    <property type="match status" value="1"/>
</dbReference>
<keyword evidence="2 6" id="KW-0378">Hydrolase</keyword>
<accession>A0ABM1BJF7</accession>
<dbReference type="CDD" id="cd14515">
    <property type="entry name" value="DUSP3-like"/>
    <property type="match status" value="1"/>
</dbReference>
<dbReference type="GeneID" id="106467406"/>
<dbReference type="EC" id="3.1.3.16" evidence="6"/>